<evidence type="ECO:0000256" key="6">
    <source>
        <dbReference type="ARBA" id="ARBA00022723"/>
    </source>
</evidence>
<keyword evidence="7" id="KW-0863">Zinc-finger</keyword>
<dbReference type="GO" id="GO:0000428">
    <property type="term" value="C:DNA-directed RNA polymerase complex"/>
    <property type="evidence" value="ECO:0007669"/>
    <property type="project" value="UniProtKB-KW"/>
</dbReference>
<sequence>MLTATVTTGTTNIADVLVELGVDVRRTSGREISGCCPVHEKRTGRADGSPSWSMNAESGLWICHSCGARGTLASLVSELTGNPDSVAAVNQLLIETGMNRLSAPERVEYQPEVDWISYSRFEQVPSSVLRSRHLDADVALAHGVKWNMLKKAWVIPIVSPLGELLGWQEKGPDWFKNNPVGIKKSSTLFGIERFQARTAILVESPLDVVRFASTFEGIQALATFGAHVSKEQMTIASNVAERIIIAMDHDKAGTESAKTLLRSLPRFRNGIYFLHYAHTDAKDIGDMTDDEIDIAVTKSSVVPWWIA</sequence>
<name>A0A6J5QSL5_9CAUD</name>
<dbReference type="Gene3D" id="3.90.580.10">
    <property type="entry name" value="Zinc finger, CHC2-type domain"/>
    <property type="match status" value="1"/>
</dbReference>
<keyword evidence="1" id="KW-0240">DNA-directed RNA polymerase</keyword>
<protein>
    <submittedName>
        <fullName evidence="12">Bacterial DnaG primase, TOPRIM domain</fullName>
    </submittedName>
</protein>
<dbReference type="PANTHER" id="PTHR30313">
    <property type="entry name" value="DNA PRIMASE"/>
    <property type="match status" value="1"/>
</dbReference>
<dbReference type="Pfam" id="PF01807">
    <property type="entry name" value="Zn_ribbon_DnaG"/>
    <property type="match status" value="1"/>
</dbReference>
<gene>
    <name evidence="12" type="ORF">UFOVP1130_64</name>
</gene>
<accession>A0A6J5QSL5</accession>
<evidence type="ECO:0000256" key="8">
    <source>
        <dbReference type="ARBA" id="ARBA00022833"/>
    </source>
</evidence>
<feature type="domain" description="Toprim" evidence="11">
    <location>
        <begin position="197"/>
        <end position="269"/>
    </location>
</feature>
<dbReference type="GO" id="GO:0006269">
    <property type="term" value="P:DNA replication, synthesis of primer"/>
    <property type="evidence" value="ECO:0007669"/>
    <property type="project" value="UniProtKB-KW"/>
</dbReference>
<keyword evidence="6" id="KW-0479">Metal-binding</keyword>
<reference evidence="12" key="1">
    <citation type="submission" date="2020-05" db="EMBL/GenBank/DDBJ databases">
        <authorList>
            <person name="Chiriac C."/>
            <person name="Salcher M."/>
            <person name="Ghai R."/>
            <person name="Kavagutti S V."/>
        </authorList>
    </citation>
    <scope>NUCLEOTIDE SEQUENCE</scope>
</reference>
<dbReference type="Pfam" id="PF13155">
    <property type="entry name" value="Toprim_2"/>
    <property type="match status" value="1"/>
</dbReference>
<evidence type="ECO:0000256" key="2">
    <source>
        <dbReference type="ARBA" id="ARBA00022515"/>
    </source>
</evidence>
<keyword evidence="4" id="KW-0548">Nucleotidyltransferase</keyword>
<evidence type="ECO:0000313" key="12">
    <source>
        <dbReference type="EMBL" id="CAB4185497.1"/>
    </source>
</evidence>
<dbReference type="PANTHER" id="PTHR30313:SF2">
    <property type="entry name" value="DNA PRIMASE"/>
    <property type="match status" value="1"/>
</dbReference>
<dbReference type="SUPFAM" id="SSF57783">
    <property type="entry name" value="Zinc beta-ribbon"/>
    <property type="match status" value="1"/>
</dbReference>
<proteinExistence type="predicted"/>
<dbReference type="GO" id="GO:0003677">
    <property type="term" value="F:DNA binding"/>
    <property type="evidence" value="ECO:0007669"/>
    <property type="project" value="InterPro"/>
</dbReference>
<evidence type="ECO:0000256" key="7">
    <source>
        <dbReference type="ARBA" id="ARBA00022771"/>
    </source>
</evidence>
<keyword evidence="3" id="KW-0808">Transferase</keyword>
<dbReference type="SUPFAM" id="SSF56731">
    <property type="entry name" value="DNA primase core"/>
    <property type="match status" value="1"/>
</dbReference>
<evidence type="ECO:0000256" key="9">
    <source>
        <dbReference type="ARBA" id="ARBA00023163"/>
    </source>
</evidence>
<evidence type="ECO:0000256" key="1">
    <source>
        <dbReference type="ARBA" id="ARBA00022478"/>
    </source>
</evidence>
<dbReference type="GO" id="GO:0003899">
    <property type="term" value="F:DNA-directed RNA polymerase activity"/>
    <property type="evidence" value="ECO:0007669"/>
    <property type="project" value="InterPro"/>
</dbReference>
<evidence type="ECO:0000259" key="10">
    <source>
        <dbReference type="SMART" id="SM00400"/>
    </source>
</evidence>
<dbReference type="InterPro" id="IPR036977">
    <property type="entry name" value="DNA_primase_Znf_CHC2"/>
</dbReference>
<evidence type="ECO:0000259" key="11">
    <source>
        <dbReference type="SMART" id="SM00493"/>
    </source>
</evidence>
<dbReference type="EMBL" id="LR797078">
    <property type="protein sequence ID" value="CAB4185497.1"/>
    <property type="molecule type" value="Genomic_DNA"/>
</dbReference>
<dbReference type="GO" id="GO:0008270">
    <property type="term" value="F:zinc ion binding"/>
    <property type="evidence" value="ECO:0007669"/>
    <property type="project" value="UniProtKB-KW"/>
</dbReference>
<dbReference type="SMART" id="SM00493">
    <property type="entry name" value="TOPRIM"/>
    <property type="match status" value="1"/>
</dbReference>
<evidence type="ECO:0000256" key="4">
    <source>
        <dbReference type="ARBA" id="ARBA00022695"/>
    </source>
</evidence>
<evidence type="ECO:0000256" key="5">
    <source>
        <dbReference type="ARBA" id="ARBA00022705"/>
    </source>
</evidence>
<dbReference type="InterPro" id="IPR050219">
    <property type="entry name" value="DnaG_primase"/>
</dbReference>
<dbReference type="InterPro" id="IPR002694">
    <property type="entry name" value="Znf_CHC2"/>
</dbReference>
<dbReference type="InterPro" id="IPR006171">
    <property type="entry name" value="TOPRIM_dom"/>
</dbReference>
<feature type="domain" description="Zinc finger CHC2-type" evidence="10">
    <location>
        <begin position="32"/>
        <end position="93"/>
    </location>
</feature>
<keyword evidence="5" id="KW-0235">DNA replication</keyword>
<evidence type="ECO:0000256" key="3">
    <source>
        <dbReference type="ARBA" id="ARBA00022679"/>
    </source>
</evidence>
<keyword evidence="2" id="KW-0639">Primosome</keyword>
<organism evidence="12">
    <name type="scientific">uncultured Caudovirales phage</name>
    <dbReference type="NCBI Taxonomy" id="2100421"/>
    <lineage>
        <taxon>Viruses</taxon>
        <taxon>Duplodnaviria</taxon>
        <taxon>Heunggongvirae</taxon>
        <taxon>Uroviricota</taxon>
        <taxon>Caudoviricetes</taxon>
        <taxon>Peduoviridae</taxon>
        <taxon>Maltschvirus</taxon>
        <taxon>Maltschvirus maltsch</taxon>
    </lineage>
</organism>
<keyword evidence="8" id="KW-0862">Zinc</keyword>
<dbReference type="Gene3D" id="3.40.1360.10">
    <property type="match status" value="1"/>
</dbReference>
<dbReference type="SMART" id="SM00400">
    <property type="entry name" value="ZnF_CHCC"/>
    <property type="match status" value="1"/>
</dbReference>
<keyword evidence="9" id="KW-0804">Transcription</keyword>